<dbReference type="PANTHER" id="PTHR11142">
    <property type="entry name" value="PSEUDOURIDYLATE SYNTHASE"/>
    <property type="match status" value="1"/>
</dbReference>
<evidence type="ECO:0000313" key="9">
    <source>
        <dbReference type="EMBL" id="PPE06517.1"/>
    </source>
</evidence>
<evidence type="ECO:0000259" key="8">
    <source>
        <dbReference type="Pfam" id="PF01416"/>
    </source>
</evidence>
<dbReference type="GO" id="GO:0031119">
    <property type="term" value="P:tRNA pseudouridine synthesis"/>
    <property type="evidence" value="ECO:0007669"/>
    <property type="project" value="UniProtKB-UniRule"/>
</dbReference>
<dbReference type="PANTHER" id="PTHR11142:SF0">
    <property type="entry name" value="TRNA PSEUDOURIDINE SYNTHASE-LIKE 1"/>
    <property type="match status" value="1"/>
</dbReference>
<dbReference type="AlphaFoldDB" id="A0A2S5RGU6"/>
<dbReference type="InterPro" id="IPR020095">
    <property type="entry name" value="PsdUridine_synth_TruA_C"/>
</dbReference>
<evidence type="ECO:0000313" key="10">
    <source>
        <dbReference type="Proteomes" id="UP000239785"/>
    </source>
</evidence>
<accession>A0A2S5RGU6</accession>
<dbReference type="HAMAP" id="MF_00171">
    <property type="entry name" value="TruA"/>
    <property type="match status" value="1"/>
</dbReference>
<dbReference type="GO" id="GO:0003723">
    <property type="term" value="F:RNA binding"/>
    <property type="evidence" value="ECO:0007669"/>
    <property type="project" value="InterPro"/>
</dbReference>
<dbReference type="GO" id="GO:0160147">
    <property type="term" value="F:tRNA pseudouridine(38-40) synthase activity"/>
    <property type="evidence" value="ECO:0007669"/>
    <property type="project" value="UniProtKB-EC"/>
</dbReference>
<gene>
    <name evidence="4 9" type="primary">truA</name>
    <name evidence="9" type="ORF">MCORR_v1c01450</name>
</gene>
<evidence type="ECO:0000256" key="1">
    <source>
        <dbReference type="ARBA" id="ARBA00009375"/>
    </source>
</evidence>
<evidence type="ECO:0000256" key="4">
    <source>
        <dbReference type="HAMAP-Rule" id="MF_00171"/>
    </source>
</evidence>
<evidence type="ECO:0000256" key="7">
    <source>
        <dbReference type="RuleBase" id="RU003792"/>
    </source>
</evidence>
<dbReference type="Proteomes" id="UP000239785">
    <property type="component" value="Unassembled WGS sequence"/>
</dbReference>
<comment type="subunit">
    <text evidence="4">Homodimer.</text>
</comment>
<dbReference type="Pfam" id="PF01416">
    <property type="entry name" value="PseudoU_synth_1"/>
    <property type="match status" value="2"/>
</dbReference>
<name>A0A2S5RGU6_9MOLU</name>
<comment type="caution">
    <text evidence="9">The sequence shown here is derived from an EMBL/GenBank/DDBJ whole genome shotgun (WGS) entry which is preliminary data.</text>
</comment>
<dbReference type="InterPro" id="IPR020103">
    <property type="entry name" value="PsdUridine_synth_cat_dom_sf"/>
</dbReference>
<feature type="domain" description="Pseudouridine synthase I TruA alpha/beta" evidence="8">
    <location>
        <begin position="144"/>
        <end position="249"/>
    </location>
</feature>
<dbReference type="SUPFAM" id="SSF55120">
    <property type="entry name" value="Pseudouridine synthase"/>
    <property type="match status" value="1"/>
</dbReference>
<comment type="similarity">
    <text evidence="1 4 7">Belongs to the tRNA pseudouridine synthase TruA family.</text>
</comment>
<dbReference type="EC" id="5.4.99.12" evidence="4"/>
<organism evidence="9 10">
    <name type="scientific">Mesoplasma corruscae</name>
    <dbReference type="NCBI Taxonomy" id="216874"/>
    <lineage>
        <taxon>Bacteria</taxon>
        <taxon>Bacillati</taxon>
        <taxon>Mycoplasmatota</taxon>
        <taxon>Mollicutes</taxon>
        <taxon>Entomoplasmatales</taxon>
        <taxon>Entomoplasmataceae</taxon>
        <taxon>Mesoplasma</taxon>
    </lineage>
</organism>
<dbReference type="OrthoDB" id="9811823at2"/>
<keyword evidence="2 4" id="KW-0819">tRNA processing</keyword>
<protein>
    <recommendedName>
        <fullName evidence="4">tRNA pseudouridine synthase A</fullName>
        <ecNumber evidence="4">5.4.99.12</ecNumber>
    </recommendedName>
    <alternativeName>
        <fullName evidence="4">tRNA pseudouridine(38-40) synthase</fullName>
    </alternativeName>
    <alternativeName>
        <fullName evidence="4">tRNA pseudouridylate synthase I</fullName>
    </alternativeName>
    <alternativeName>
        <fullName evidence="4">tRNA-uridine isomerase I</fullName>
    </alternativeName>
</protein>
<dbReference type="NCBIfam" id="TIGR00071">
    <property type="entry name" value="hisT_truA"/>
    <property type="match status" value="1"/>
</dbReference>
<comment type="caution">
    <text evidence="4">Lacks conserved residue(s) required for the propagation of feature annotation.</text>
</comment>
<reference evidence="9 10" key="1">
    <citation type="submission" date="2017-11" db="EMBL/GenBank/DDBJ databases">
        <title>Genome sequence of Mesoplasma corruscae ELCA-2 (ATCC 49579).</title>
        <authorList>
            <person name="Lo W.-S."/>
            <person name="Kuo C.-H."/>
        </authorList>
    </citation>
    <scope>NUCLEOTIDE SEQUENCE [LARGE SCALE GENOMIC DNA]</scope>
    <source>
        <strain evidence="9 10">ELCA-2</strain>
    </source>
</reference>
<evidence type="ECO:0000256" key="2">
    <source>
        <dbReference type="ARBA" id="ARBA00022694"/>
    </source>
</evidence>
<evidence type="ECO:0000256" key="5">
    <source>
        <dbReference type="PIRSR" id="PIRSR001430-1"/>
    </source>
</evidence>
<sequence length="251" mass="28988">MYRILINLQYDGSSYCGWIKQKNQNSIQGVLEKTIFKVIKSNNFKVYGVSKTDAGVHALSQKVIIEINFQPALNKFIWALNKALPSDIHISEFDYVSASFELHDVKCKKYVYTLNNSIWDLKNNRYELEWSKNLINIKQLQDICNIFVGEHDFKLFSGLSESEVNSGNFKTIRKIDSIKVFKKADKIEIEFIAKGFIRHQIRYIVQSILNCQYNKVSQSTLIEMLNGNGKKLPFKAEAKGLLLKSVVFNKK</sequence>
<comment type="catalytic activity">
    <reaction evidence="4 7">
        <text>uridine(38/39/40) in tRNA = pseudouridine(38/39/40) in tRNA</text>
        <dbReference type="Rhea" id="RHEA:22376"/>
        <dbReference type="Rhea" id="RHEA-COMP:10085"/>
        <dbReference type="Rhea" id="RHEA-COMP:10087"/>
        <dbReference type="ChEBI" id="CHEBI:65314"/>
        <dbReference type="ChEBI" id="CHEBI:65315"/>
        <dbReference type="EC" id="5.4.99.12"/>
    </reaction>
</comment>
<dbReference type="Gene3D" id="3.30.70.580">
    <property type="entry name" value="Pseudouridine synthase I, catalytic domain, N-terminal subdomain"/>
    <property type="match status" value="1"/>
</dbReference>
<keyword evidence="3 4" id="KW-0413">Isomerase</keyword>
<feature type="binding site" evidence="4 6">
    <location>
        <position position="110"/>
    </location>
    <ligand>
        <name>substrate</name>
    </ligand>
</feature>
<proteinExistence type="inferred from homology"/>
<keyword evidence="10" id="KW-1185">Reference proteome</keyword>
<feature type="active site" description="Nucleophile" evidence="4 5">
    <location>
        <position position="53"/>
    </location>
</feature>
<dbReference type="InterPro" id="IPR020094">
    <property type="entry name" value="TruA/RsuA/RluB/E/F_N"/>
</dbReference>
<dbReference type="Gene3D" id="3.30.70.660">
    <property type="entry name" value="Pseudouridine synthase I, catalytic domain, C-terminal subdomain"/>
    <property type="match status" value="1"/>
</dbReference>
<dbReference type="InterPro" id="IPR001406">
    <property type="entry name" value="PsdUridine_synth_TruA"/>
</dbReference>
<comment type="function">
    <text evidence="4">Formation of pseudouridine at positions 38, 39 and 40 in the anticodon stem and loop of transfer RNAs.</text>
</comment>
<dbReference type="EMBL" id="PHNF01000001">
    <property type="protein sequence ID" value="PPE06517.1"/>
    <property type="molecule type" value="Genomic_DNA"/>
</dbReference>
<dbReference type="PIRSF" id="PIRSF001430">
    <property type="entry name" value="tRNA_psdUrid_synth"/>
    <property type="match status" value="1"/>
</dbReference>
<dbReference type="RefSeq" id="WP_104207729.1">
    <property type="nucleotide sequence ID" value="NZ_PHNF01000001.1"/>
</dbReference>
<evidence type="ECO:0000256" key="3">
    <source>
        <dbReference type="ARBA" id="ARBA00023235"/>
    </source>
</evidence>
<feature type="domain" description="Pseudouridine synthase I TruA alpha/beta" evidence="8">
    <location>
        <begin position="9"/>
        <end position="93"/>
    </location>
</feature>
<evidence type="ECO:0000256" key="6">
    <source>
        <dbReference type="PIRSR" id="PIRSR001430-2"/>
    </source>
</evidence>
<dbReference type="InterPro" id="IPR020097">
    <property type="entry name" value="PsdUridine_synth_TruA_a/b_dom"/>
</dbReference>